<feature type="compositionally biased region" description="Basic and acidic residues" evidence="2">
    <location>
        <begin position="356"/>
        <end position="375"/>
    </location>
</feature>
<feature type="coiled-coil region" evidence="1">
    <location>
        <begin position="443"/>
        <end position="473"/>
    </location>
</feature>
<keyword evidence="1" id="KW-0175">Coiled coil</keyword>
<dbReference type="Pfam" id="PF13558">
    <property type="entry name" value="SbcC_Walker_B"/>
    <property type="match status" value="1"/>
</dbReference>
<feature type="coiled-coil region" evidence="1">
    <location>
        <begin position="276"/>
        <end position="310"/>
    </location>
</feature>
<sequence length="1330" mass="145715">MTAAIPVRWTPTRAGILNIWRYYREVFEFYEGRLLLRGANGSGKSKALELLLPFLFDASLRASRLSTFGTSERTMHWNLMGEGATGVTRVGYVWLEFRQRDRWFTCGARLQATARTTSMHPDFFTTRQRIGEPGEDGVLVLTDSDRPIGRTELDARIGEHGAVYDNGAAYRDAVRSNLFPELSEQRYDALITALLQLRMPKLSQRLDPGLLSTLLSKALPPLGTDELAELAEGFERLDAQRERLVRLDEESAAVAKLAHHQRTYAQRVLRAHAGELVSVTTELDNLSERAKQAAEQHNTAIRQLAATQQEVIDLGRRHDQLDSRREGLTKSHAYREGAKLEDLRANVAKAQRRYDEAQERAHRDRDLAARAEQRHQQAQQRVASWRETVAQAGSQAQQAALRCGMDATFDEIAAAGELSGSSGLLRNSVAARDDRVRRVERGIEEYEKKQALSEAAEQRVEQERQGLADADEQLGAAGDERDRALESLRQEIAVWADGCSELRLDAESLIAAAASDTGFAEQVNSAVAYARENIAAATEACRRDKREAIAGRGRLQTEREKLLAEQDVPPAAPEWRTADRSAISGAPLWRLVDFAPGIDFATAAAVEAALESAGILDAWIGPQGEITGHDLFAAPDALPAVPGESLADVLTVLDGADVDTQSVRKILAAISFGRTLADGLAMAVGADGRWRIGNLHGSWAKPAATYIGAEARRRNRQHRIAELQSVIAEIDGRIDEYDLALRKLSNRRESIDAELRAQPDRGGFRTAETVLAGATTSRDAADRALRSAIDALHVTQTAQATALQNLHLLGAESGLPIERPALESLRSALKSFEGKAQTWLDHRRDLQHAEADERGSADNATSAADEADRSAGSVAHAESELRDSSEQLQAVEDSVGMEYRAVLNEIAALRTELTDAAEALEAARARQITETGEEAKLATRADLAAQAHRDKAVERDRSAQRFRDLASKNLSADAEIPEPDTFRDLLTGSGGVRAALDAARKVTAAWPSIPHTANNIGDALRRLSESVHECRTSLSARADLDLESDGDVQLLTAVVDGTRVGAAGLKEILRREADQSRNDITQHEHELFDKTLTGDTRRHLASRIRQASALVDAMNEHLSQVRTASDVGVQLRWQVGKDLPPGTVAARELLLKDPAHLSDANREALHRFLRARIEDAKAADSATSWEQQLAEVFDYTRWHQFTVRIDRGHGDGFQELTKRLHGALSGGEKAIALHLPLFAAVAAHYHASPTAPRVILLDEVFVGVDAVNRGQIFALLSALSLDLILTSDHEWCTYSELSGIAIHQIVTGDDSDAVTTVRFTWNGSELEPAA</sequence>
<dbReference type="Proteomes" id="UP000241647">
    <property type="component" value="Unassembled WGS sequence"/>
</dbReference>
<feature type="coiled-coil region" evidence="1">
    <location>
        <begin position="727"/>
        <end position="754"/>
    </location>
</feature>
<dbReference type="SUPFAM" id="SSF52540">
    <property type="entry name" value="P-loop containing nucleoside triphosphate hydrolases"/>
    <property type="match status" value="1"/>
</dbReference>
<dbReference type="GO" id="GO:0051015">
    <property type="term" value="F:actin filament binding"/>
    <property type="evidence" value="ECO:0007669"/>
    <property type="project" value="TreeGrafter"/>
</dbReference>
<feature type="region of interest" description="Disordered" evidence="2">
    <location>
        <begin position="847"/>
        <end position="887"/>
    </location>
</feature>
<feature type="compositionally biased region" description="Basic and acidic residues" evidence="2">
    <location>
        <begin position="847"/>
        <end position="856"/>
    </location>
</feature>
<accession>A0A2T2Z927</accession>
<organism evidence="3 4">
    <name type="scientific">Nocardia nova</name>
    <dbReference type="NCBI Taxonomy" id="37330"/>
    <lineage>
        <taxon>Bacteria</taxon>
        <taxon>Bacillati</taxon>
        <taxon>Actinomycetota</taxon>
        <taxon>Actinomycetes</taxon>
        <taxon>Mycobacteriales</taxon>
        <taxon>Nocardiaceae</taxon>
        <taxon>Nocardia</taxon>
    </lineage>
</organism>
<dbReference type="InterPro" id="IPR027417">
    <property type="entry name" value="P-loop_NTPase"/>
</dbReference>
<feature type="region of interest" description="Disordered" evidence="2">
    <location>
        <begin position="356"/>
        <end position="377"/>
    </location>
</feature>
<dbReference type="EMBL" id="PYHS01000004">
    <property type="protein sequence ID" value="PSR64252.1"/>
    <property type="molecule type" value="Genomic_DNA"/>
</dbReference>
<dbReference type="RefSeq" id="WP_063022841.1">
    <property type="nucleotide sequence ID" value="NZ_PYHS01000004.1"/>
</dbReference>
<evidence type="ECO:0000256" key="2">
    <source>
        <dbReference type="SAM" id="MobiDB-lite"/>
    </source>
</evidence>
<name>A0A2T2Z927_9NOCA</name>
<dbReference type="Gene3D" id="3.40.50.300">
    <property type="entry name" value="P-loop containing nucleotide triphosphate hydrolases"/>
    <property type="match status" value="2"/>
</dbReference>
<dbReference type="GO" id="GO:0000146">
    <property type="term" value="F:microfilament motor activity"/>
    <property type="evidence" value="ECO:0007669"/>
    <property type="project" value="TreeGrafter"/>
</dbReference>
<evidence type="ECO:0000313" key="4">
    <source>
        <dbReference type="Proteomes" id="UP000241647"/>
    </source>
</evidence>
<protein>
    <submittedName>
        <fullName evidence="3">TIGR02680 family protein</fullName>
    </submittedName>
</protein>
<comment type="caution">
    <text evidence="3">The sequence shown here is derived from an EMBL/GenBank/DDBJ whole genome shotgun (WGS) entry which is preliminary data.</text>
</comment>
<proteinExistence type="predicted"/>
<dbReference type="GO" id="GO:0016460">
    <property type="term" value="C:myosin II complex"/>
    <property type="evidence" value="ECO:0007669"/>
    <property type="project" value="TreeGrafter"/>
</dbReference>
<evidence type="ECO:0000256" key="1">
    <source>
        <dbReference type="SAM" id="Coils"/>
    </source>
</evidence>
<dbReference type="GO" id="GO:0005737">
    <property type="term" value="C:cytoplasm"/>
    <property type="evidence" value="ECO:0007669"/>
    <property type="project" value="TreeGrafter"/>
</dbReference>
<dbReference type="InterPro" id="IPR013496">
    <property type="entry name" value="CHP02680"/>
</dbReference>
<gene>
    <name evidence="3" type="ORF">C8259_10750</name>
</gene>
<reference evidence="3 4" key="1">
    <citation type="submission" date="2018-02" db="EMBL/GenBank/DDBJ databases">
        <title>8 Nocardia nova and 1 Nocardia cyriacigeorgica strain used for evolution to TMP-SMX.</title>
        <authorList>
            <person name="Mehta H."/>
            <person name="Weng J."/>
            <person name="Shamoo Y."/>
        </authorList>
    </citation>
    <scope>NUCLEOTIDE SEQUENCE [LARGE SCALE GENOMIC DNA]</scope>
    <source>
        <strain evidence="3 4">ATCC 33727</strain>
    </source>
</reference>
<dbReference type="NCBIfam" id="TIGR02680">
    <property type="entry name" value="TIGR02680 family protein"/>
    <property type="match status" value="1"/>
</dbReference>
<dbReference type="GO" id="GO:0032982">
    <property type="term" value="C:myosin filament"/>
    <property type="evidence" value="ECO:0007669"/>
    <property type="project" value="TreeGrafter"/>
</dbReference>
<dbReference type="PANTHER" id="PTHR45615:SF40">
    <property type="entry name" value="MYOSIN HEAVY CHAIN, NON-MUSCLE"/>
    <property type="match status" value="1"/>
</dbReference>
<evidence type="ECO:0000313" key="3">
    <source>
        <dbReference type="EMBL" id="PSR64252.1"/>
    </source>
</evidence>
<dbReference type="PANTHER" id="PTHR45615">
    <property type="entry name" value="MYOSIN HEAVY CHAIN, NON-MUSCLE"/>
    <property type="match status" value="1"/>
</dbReference>